<feature type="region of interest" description="Disordered" evidence="1">
    <location>
        <begin position="112"/>
        <end position="132"/>
    </location>
</feature>
<dbReference type="EMBL" id="JARBHB010000003">
    <property type="protein sequence ID" value="KAJ8890742.1"/>
    <property type="molecule type" value="Genomic_DNA"/>
</dbReference>
<keyword evidence="3" id="KW-1185">Reference proteome</keyword>
<evidence type="ECO:0000313" key="3">
    <source>
        <dbReference type="Proteomes" id="UP001159363"/>
    </source>
</evidence>
<protein>
    <submittedName>
        <fullName evidence="2">Uncharacterized protein</fullName>
    </submittedName>
</protein>
<feature type="compositionally biased region" description="Polar residues" evidence="1">
    <location>
        <begin position="112"/>
        <end position="124"/>
    </location>
</feature>
<comment type="caution">
    <text evidence="2">The sequence shown here is derived from an EMBL/GenBank/DDBJ whole genome shotgun (WGS) entry which is preliminary data.</text>
</comment>
<accession>A0ABQ9I2C4</accession>
<organism evidence="2 3">
    <name type="scientific">Dryococelus australis</name>
    <dbReference type="NCBI Taxonomy" id="614101"/>
    <lineage>
        <taxon>Eukaryota</taxon>
        <taxon>Metazoa</taxon>
        <taxon>Ecdysozoa</taxon>
        <taxon>Arthropoda</taxon>
        <taxon>Hexapoda</taxon>
        <taxon>Insecta</taxon>
        <taxon>Pterygota</taxon>
        <taxon>Neoptera</taxon>
        <taxon>Polyneoptera</taxon>
        <taxon>Phasmatodea</taxon>
        <taxon>Verophasmatodea</taxon>
        <taxon>Anareolatae</taxon>
        <taxon>Phasmatidae</taxon>
        <taxon>Eurycanthinae</taxon>
        <taxon>Dryococelus</taxon>
    </lineage>
</organism>
<sequence>MLTFKLQGIPPHWRRFLVLWFGRSARVPITGSTTILRLPAAHENTTFNASSNSLMPEYMRRRHRACNETITVRCPVADLASVVTNDAPNHEHFDLLTERGIGAAVAARLASSPPTKANRVQSRPGQRMLASGNRAGRCRWSAGLLGDLPPPMPPPQFRRLSIFTLITLISSEDLAVKSSPNISIQTGVANREHVRGHIRTNGIGIVIVADNRRMTHFEIALSSSDCEPTSKCRRTSAIVQEAPQPLPLLWGLSKPRSCLCGFCPALHGVVAVGRPCRQAIQPQTSKASARERFHAMAGEGGRKAIQRRLFAPAAMTVEQEVCVVSAYGCPLHCVVLGGLSIYGGIETVIGWEKILRYSIVSPRKVDIPYVTMYRLSSIFDNTTFVAH</sequence>
<name>A0ABQ9I2C4_9NEOP</name>
<proteinExistence type="predicted"/>
<reference evidence="2 3" key="1">
    <citation type="submission" date="2023-02" db="EMBL/GenBank/DDBJ databases">
        <title>LHISI_Scaffold_Assembly.</title>
        <authorList>
            <person name="Stuart O.P."/>
            <person name="Cleave R."/>
            <person name="Magrath M.J.L."/>
            <person name="Mikheyev A.S."/>
        </authorList>
    </citation>
    <scope>NUCLEOTIDE SEQUENCE [LARGE SCALE GENOMIC DNA]</scope>
    <source>
        <strain evidence="2">Daus_M_001</strain>
        <tissue evidence="2">Leg muscle</tissue>
    </source>
</reference>
<dbReference type="Proteomes" id="UP001159363">
    <property type="component" value="Chromosome 3"/>
</dbReference>
<evidence type="ECO:0000256" key="1">
    <source>
        <dbReference type="SAM" id="MobiDB-lite"/>
    </source>
</evidence>
<evidence type="ECO:0000313" key="2">
    <source>
        <dbReference type="EMBL" id="KAJ8890742.1"/>
    </source>
</evidence>
<gene>
    <name evidence="2" type="ORF">PR048_010251</name>
</gene>